<evidence type="ECO:0000313" key="1">
    <source>
        <dbReference type="EMBL" id="RLM27504.1"/>
    </source>
</evidence>
<dbReference type="EMBL" id="MJLZ01000003">
    <property type="protein sequence ID" value="RLM27504.1"/>
    <property type="molecule type" value="Genomic_DNA"/>
</dbReference>
<sequence>MMSYATREDLLVADGSYVWNVAINRETNELDEAAIAQALEDTDEEINSLLSRRYKLPLETTVPRILNRVAVSIAFYWLADRDNVATELVRKRYEDAIKTLKEIASGQRDIGLPTLEQPTEGESGKVFMTGENPRLFTRNNLKGVL</sequence>
<comment type="caution">
    <text evidence="1">The sequence shown here is derived from an EMBL/GenBank/DDBJ whole genome shotgun (WGS) entry which is preliminary data.</text>
</comment>
<reference evidence="1 2" key="1">
    <citation type="submission" date="2016-09" db="EMBL/GenBank/DDBJ databases">
        <authorList>
            <person name="Doonan J."/>
            <person name="Pachebat J.A."/>
            <person name="Golyshin P.N."/>
            <person name="Denman S."/>
            <person name="Mcdonald J.E."/>
        </authorList>
    </citation>
    <scope>NUCLEOTIDE SEQUENCE [LARGE SCALE GENOMIC DNA]</scope>
    <source>
        <strain evidence="1 2">NCPPB 3934</strain>
    </source>
</reference>
<dbReference type="InterPro" id="IPR009752">
    <property type="entry name" value="Phage_Mu_GpJ"/>
</dbReference>
<evidence type="ECO:0008006" key="3">
    <source>
        <dbReference type="Google" id="ProtNLM"/>
    </source>
</evidence>
<keyword evidence="2" id="KW-1185">Reference proteome</keyword>
<dbReference type="Pfam" id="PF07030">
    <property type="entry name" value="Phage_Mu_Gp36"/>
    <property type="match status" value="1"/>
</dbReference>
<organism evidence="1 2">
    <name type="scientific">Brenneria alni</name>
    <dbReference type="NCBI Taxonomy" id="71656"/>
    <lineage>
        <taxon>Bacteria</taxon>
        <taxon>Pseudomonadati</taxon>
        <taxon>Pseudomonadota</taxon>
        <taxon>Gammaproteobacteria</taxon>
        <taxon>Enterobacterales</taxon>
        <taxon>Pectobacteriaceae</taxon>
        <taxon>Brenneria</taxon>
    </lineage>
</organism>
<proteinExistence type="predicted"/>
<name>A0A421DSW2_9GAMM</name>
<gene>
    <name evidence="1" type="ORF">BIY29_02370</name>
</gene>
<evidence type="ECO:0000313" key="2">
    <source>
        <dbReference type="Proteomes" id="UP000285648"/>
    </source>
</evidence>
<protein>
    <recommendedName>
        <fullName evidence="3">DUF1320 domain-containing protein</fullName>
    </recommendedName>
</protein>
<dbReference type="AlphaFoldDB" id="A0A421DSW2"/>
<dbReference type="Proteomes" id="UP000285648">
    <property type="component" value="Unassembled WGS sequence"/>
</dbReference>
<dbReference type="OrthoDB" id="9812088at2"/>
<accession>A0A421DSW2</accession>
<dbReference type="RefSeq" id="WP_095835527.1">
    <property type="nucleotide sequence ID" value="NZ_MJLZ01000003.1"/>
</dbReference>